<dbReference type="PROSITE" id="PS00578">
    <property type="entry name" value="RIBOSOMAL_S6E"/>
    <property type="match status" value="1"/>
</dbReference>
<dbReference type="SMART" id="SM01405">
    <property type="entry name" value="Ribosomal_S6e"/>
    <property type="match status" value="1"/>
</dbReference>
<reference evidence="4 5" key="1">
    <citation type="journal article" date="2018" name="Syst. Appl. Microbiol.">
        <title>A new symbiotic nanoarchaeote (Candidatus Nanoclepta minutus) and its host (Zestosphaera tikiterensis gen. nov., sp. nov.) from a New Zealand hot spring.</title>
        <authorList>
            <person name="St John E."/>
            <person name="Liu Y."/>
            <person name="Podar M."/>
            <person name="Stott M.B."/>
            <person name="Meneghin J."/>
            <person name="Chen Z."/>
            <person name="Lagutin K."/>
            <person name="Mitchell K."/>
            <person name="Reysenbach A.L."/>
        </authorList>
    </citation>
    <scope>NUCLEOTIDE SEQUENCE [LARGE SCALE GENOMIC DNA]</scope>
    <source>
        <strain evidence="4">NZ3</strain>
    </source>
</reference>
<dbReference type="GO" id="GO:0005840">
    <property type="term" value="C:ribosome"/>
    <property type="evidence" value="ECO:0007669"/>
    <property type="project" value="UniProtKB-KW"/>
</dbReference>
<dbReference type="InterPro" id="IPR018282">
    <property type="entry name" value="Ribosomal_eS6_CS"/>
</dbReference>
<evidence type="ECO:0000256" key="3">
    <source>
        <dbReference type="ARBA" id="ARBA00023274"/>
    </source>
</evidence>
<proteinExistence type="inferred from homology"/>
<keyword evidence="2 4" id="KW-0689">Ribosomal protein</keyword>
<dbReference type="InterPro" id="IPR001377">
    <property type="entry name" value="Ribosomal_eS6"/>
</dbReference>
<dbReference type="AlphaFoldDB" id="A0A397WN65"/>
<evidence type="ECO:0000313" key="4">
    <source>
        <dbReference type="EMBL" id="RIB35341.1"/>
    </source>
</evidence>
<dbReference type="GO" id="GO:1990904">
    <property type="term" value="C:ribonucleoprotein complex"/>
    <property type="evidence" value="ECO:0007669"/>
    <property type="project" value="UniProtKB-KW"/>
</dbReference>
<comment type="caution">
    <text evidence="4">The sequence shown here is derived from an EMBL/GenBank/DDBJ whole genome shotgun (WGS) entry which is preliminary data.</text>
</comment>
<dbReference type="GO" id="GO:0003735">
    <property type="term" value="F:structural constituent of ribosome"/>
    <property type="evidence" value="ECO:0007669"/>
    <property type="project" value="InterPro"/>
</dbReference>
<accession>A0A397WN65</accession>
<dbReference type="Pfam" id="PF01092">
    <property type="entry name" value="Ribosomal_S6e"/>
    <property type="match status" value="1"/>
</dbReference>
<comment type="similarity">
    <text evidence="1">Belongs to the eukaryotic ribosomal protein eS6 family.</text>
</comment>
<name>A0A397WN65_9ARCH</name>
<dbReference type="EMBL" id="MWMI01000003">
    <property type="protein sequence ID" value="RIB35341.1"/>
    <property type="molecule type" value="Genomic_DNA"/>
</dbReference>
<keyword evidence="3" id="KW-0687">Ribonucleoprotein</keyword>
<evidence type="ECO:0000313" key="5">
    <source>
        <dbReference type="Proteomes" id="UP000266622"/>
    </source>
</evidence>
<evidence type="ECO:0000256" key="1">
    <source>
        <dbReference type="ARBA" id="ARBA00009312"/>
    </source>
</evidence>
<sequence>MAKKERGSIYKIVVSDPKTGKAVQIDYKGDFFLGKKIGDKVPGDVIGLSGYELEIRGGSGFEGAPMVDFIEGQVKKYVWWKDKEGRYKKLVRGNAVSPEVVQVNTIIVKYGDRPFEEIYNEFKARKQQTS</sequence>
<evidence type="ECO:0000256" key="2">
    <source>
        <dbReference type="ARBA" id="ARBA00022980"/>
    </source>
</evidence>
<dbReference type="GO" id="GO:0006412">
    <property type="term" value="P:translation"/>
    <property type="evidence" value="ECO:0007669"/>
    <property type="project" value="InterPro"/>
</dbReference>
<dbReference type="Proteomes" id="UP000266622">
    <property type="component" value="Unassembled WGS sequence"/>
</dbReference>
<gene>
    <name evidence="4" type="ORF">BXU00_02335</name>
</gene>
<organism evidence="4 5">
    <name type="scientific">Candidatus Nanoclepta minutus</name>
    <dbReference type="NCBI Taxonomy" id="1940235"/>
    <lineage>
        <taxon>Archaea</taxon>
        <taxon>Nanobdellota</taxon>
        <taxon>Candidatus Nanoclepta</taxon>
    </lineage>
</organism>
<protein>
    <submittedName>
        <fullName evidence="4">30S ribosomal protein S6</fullName>
    </submittedName>
</protein>